<reference evidence="1" key="3">
    <citation type="submission" date="2025-08" db="UniProtKB">
        <authorList>
            <consortium name="Ensembl"/>
        </authorList>
    </citation>
    <scope>IDENTIFICATION</scope>
</reference>
<protein>
    <submittedName>
        <fullName evidence="1">Uncharacterized protein</fullName>
    </submittedName>
</protein>
<keyword evidence="2" id="KW-1185">Reference proteome</keyword>
<dbReference type="Ensembl" id="ENSCINT00000035543.1">
    <property type="protein sequence ID" value="ENSCINP00000034491.1"/>
    <property type="gene ID" value="ENSCING00000020934.1"/>
</dbReference>
<dbReference type="AlphaFoldDB" id="H2XXV7"/>
<dbReference type="EMBL" id="EAAA01002465">
    <property type="status" value="NOT_ANNOTATED_CDS"/>
    <property type="molecule type" value="Genomic_DNA"/>
</dbReference>
<evidence type="ECO:0000313" key="2">
    <source>
        <dbReference type="Proteomes" id="UP000008144"/>
    </source>
</evidence>
<evidence type="ECO:0000313" key="1">
    <source>
        <dbReference type="Ensembl" id="ENSCINP00000034491.1"/>
    </source>
</evidence>
<dbReference type="InParanoid" id="H2XXV7"/>
<reference evidence="1" key="2">
    <citation type="journal article" date="2008" name="Genome Biol.">
        <title>Improved genome assembly and evidence-based global gene model set for the chordate Ciona intestinalis: new insight into intron and operon populations.</title>
        <authorList>
            <person name="Satou Y."/>
            <person name="Mineta K."/>
            <person name="Ogasawara M."/>
            <person name="Sasakura Y."/>
            <person name="Shoguchi E."/>
            <person name="Ueno K."/>
            <person name="Yamada L."/>
            <person name="Matsumoto J."/>
            <person name="Wasserscheid J."/>
            <person name="Dewar K."/>
            <person name="Wiley G.B."/>
            <person name="Macmil S.L."/>
            <person name="Roe B.A."/>
            <person name="Zeller R.W."/>
            <person name="Hastings K.E."/>
            <person name="Lemaire P."/>
            <person name="Lindquist E."/>
            <person name="Endo T."/>
            <person name="Hotta K."/>
            <person name="Inaba K."/>
        </authorList>
    </citation>
    <scope>NUCLEOTIDE SEQUENCE [LARGE SCALE GENOMIC DNA]</scope>
    <source>
        <strain evidence="1">wild type</strain>
    </source>
</reference>
<reference evidence="2" key="1">
    <citation type="journal article" date="2002" name="Science">
        <title>The draft genome of Ciona intestinalis: insights into chordate and vertebrate origins.</title>
        <authorList>
            <person name="Dehal P."/>
            <person name="Satou Y."/>
            <person name="Campbell R.K."/>
            <person name="Chapman J."/>
            <person name="Degnan B."/>
            <person name="De Tomaso A."/>
            <person name="Davidson B."/>
            <person name="Di Gregorio A."/>
            <person name="Gelpke M."/>
            <person name="Goodstein D.M."/>
            <person name="Harafuji N."/>
            <person name="Hastings K.E."/>
            <person name="Ho I."/>
            <person name="Hotta K."/>
            <person name="Huang W."/>
            <person name="Kawashima T."/>
            <person name="Lemaire P."/>
            <person name="Martinez D."/>
            <person name="Meinertzhagen I.A."/>
            <person name="Necula S."/>
            <person name="Nonaka M."/>
            <person name="Putnam N."/>
            <person name="Rash S."/>
            <person name="Saiga H."/>
            <person name="Satake M."/>
            <person name="Terry A."/>
            <person name="Yamada L."/>
            <person name="Wang H.G."/>
            <person name="Awazu S."/>
            <person name="Azumi K."/>
            <person name="Boore J."/>
            <person name="Branno M."/>
            <person name="Chin-Bow S."/>
            <person name="DeSantis R."/>
            <person name="Doyle S."/>
            <person name="Francino P."/>
            <person name="Keys D.N."/>
            <person name="Haga S."/>
            <person name="Hayashi H."/>
            <person name="Hino K."/>
            <person name="Imai K.S."/>
            <person name="Inaba K."/>
            <person name="Kano S."/>
            <person name="Kobayashi K."/>
            <person name="Kobayashi M."/>
            <person name="Lee B.I."/>
            <person name="Makabe K.W."/>
            <person name="Manohar C."/>
            <person name="Matassi G."/>
            <person name="Medina M."/>
            <person name="Mochizuki Y."/>
            <person name="Mount S."/>
            <person name="Morishita T."/>
            <person name="Miura S."/>
            <person name="Nakayama A."/>
            <person name="Nishizaka S."/>
            <person name="Nomoto H."/>
            <person name="Ohta F."/>
            <person name="Oishi K."/>
            <person name="Rigoutsos I."/>
            <person name="Sano M."/>
            <person name="Sasaki A."/>
            <person name="Sasakura Y."/>
            <person name="Shoguchi E."/>
            <person name="Shin-i T."/>
            <person name="Spagnuolo A."/>
            <person name="Stainier D."/>
            <person name="Suzuki M.M."/>
            <person name="Tassy O."/>
            <person name="Takatori N."/>
            <person name="Tokuoka M."/>
            <person name="Yagi K."/>
            <person name="Yoshizaki F."/>
            <person name="Wada S."/>
            <person name="Zhang C."/>
            <person name="Hyatt P.D."/>
            <person name="Larimer F."/>
            <person name="Detter C."/>
            <person name="Doggett N."/>
            <person name="Glavina T."/>
            <person name="Hawkins T."/>
            <person name="Richardson P."/>
            <person name="Lucas S."/>
            <person name="Kohara Y."/>
            <person name="Levine M."/>
            <person name="Satoh N."/>
            <person name="Rokhsar D.S."/>
        </authorList>
    </citation>
    <scope>NUCLEOTIDE SEQUENCE [LARGE SCALE GENOMIC DNA]</scope>
</reference>
<reference evidence="1" key="4">
    <citation type="submission" date="2025-09" db="UniProtKB">
        <authorList>
            <consortium name="Ensembl"/>
        </authorList>
    </citation>
    <scope>IDENTIFICATION</scope>
</reference>
<dbReference type="Proteomes" id="UP000008144">
    <property type="component" value="Chromosome 7"/>
</dbReference>
<dbReference type="HOGENOM" id="CLU_3392172_0_0_1"/>
<accession>H2XXV7</accession>
<organism evidence="1 2">
    <name type="scientific">Ciona intestinalis</name>
    <name type="common">Transparent sea squirt</name>
    <name type="synonym">Ascidia intestinalis</name>
    <dbReference type="NCBI Taxonomy" id="7719"/>
    <lineage>
        <taxon>Eukaryota</taxon>
        <taxon>Metazoa</taxon>
        <taxon>Chordata</taxon>
        <taxon>Tunicata</taxon>
        <taxon>Ascidiacea</taxon>
        <taxon>Phlebobranchia</taxon>
        <taxon>Cionidae</taxon>
        <taxon>Ciona</taxon>
    </lineage>
</organism>
<proteinExistence type="predicted"/>
<name>H2XXV7_CIOIN</name>
<sequence length="32" mass="3748">MEIYMKRLDSNSLFHASFVVPKIRGSTHKKNI</sequence>